<sequence length="83" mass="9201">MPIIAYFQIIDGANGICSGVLKGSGLQTVGAIVNIFCLYMLAVPLGICLVYVVNLRLTENKSSTLTEKIRLDFENMYIRTERN</sequence>
<keyword evidence="2" id="KW-1185">Reference proteome</keyword>
<gene>
    <name evidence="1" type="ORF">SMRZ_LOCUS2846</name>
</gene>
<evidence type="ECO:0000313" key="2">
    <source>
        <dbReference type="Proteomes" id="UP000277204"/>
    </source>
</evidence>
<accession>A0A183LGC1</accession>
<evidence type="ECO:0000313" key="1">
    <source>
        <dbReference type="EMBL" id="VDO56248.1"/>
    </source>
</evidence>
<protein>
    <submittedName>
        <fullName evidence="1">Uncharacterized protein</fullName>
    </submittedName>
</protein>
<name>A0A183LGC1_9TREM</name>
<dbReference type="AlphaFoldDB" id="A0A183LGC1"/>
<proteinExistence type="predicted"/>
<dbReference type="STRING" id="48269.A0A183LGC1"/>
<reference evidence="1 2" key="1">
    <citation type="submission" date="2018-11" db="EMBL/GenBank/DDBJ databases">
        <authorList>
            <consortium name="Pathogen Informatics"/>
        </authorList>
    </citation>
    <scope>NUCLEOTIDE SEQUENCE [LARGE SCALE GENOMIC DNA]</scope>
    <source>
        <strain evidence="1 2">Zambia</strain>
    </source>
</reference>
<dbReference type="Proteomes" id="UP000277204">
    <property type="component" value="Unassembled WGS sequence"/>
</dbReference>
<dbReference type="EMBL" id="UZAI01000763">
    <property type="protein sequence ID" value="VDO56248.1"/>
    <property type="molecule type" value="Genomic_DNA"/>
</dbReference>
<organism evidence="1 2">
    <name type="scientific">Schistosoma margrebowiei</name>
    <dbReference type="NCBI Taxonomy" id="48269"/>
    <lineage>
        <taxon>Eukaryota</taxon>
        <taxon>Metazoa</taxon>
        <taxon>Spiralia</taxon>
        <taxon>Lophotrochozoa</taxon>
        <taxon>Platyhelminthes</taxon>
        <taxon>Trematoda</taxon>
        <taxon>Digenea</taxon>
        <taxon>Strigeidida</taxon>
        <taxon>Schistosomatoidea</taxon>
        <taxon>Schistosomatidae</taxon>
        <taxon>Schistosoma</taxon>
    </lineage>
</organism>